<evidence type="ECO:0000313" key="8">
    <source>
        <dbReference type="EMBL" id="KGT74992.1"/>
    </source>
</evidence>
<dbReference type="Pfam" id="PF02237">
    <property type="entry name" value="BPL_C"/>
    <property type="match status" value="1"/>
</dbReference>
<dbReference type="InterPro" id="IPR008988">
    <property type="entry name" value="Transcriptional_repressor_C"/>
</dbReference>
<dbReference type="Gene3D" id="3.30.930.10">
    <property type="entry name" value="Bira Bifunctional Protein, Domain 2"/>
    <property type="match status" value="1"/>
</dbReference>
<accession>A0A0A3XKU1</accession>
<keyword evidence="3" id="KW-0067">ATP-binding</keyword>
<dbReference type="SUPFAM" id="SSF50037">
    <property type="entry name" value="C-terminal domain of transcriptional repressors"/>
    <property type="match status" value="1"/>
</dbReference>
<comment type="catalytic activity">
    <reaction evidence="6">
        <text>biotin + L-lysyl-[protein] + ATP = N(6)-biotinyl-L-lysyl-[protein] + AMP + diphosphate + H(+)</text>
        <dbReference type="Rhea" id="RHEA:11756"/>
        <dbReference type="Rhea" id="RHEA-COMP:9752"/>
        <dbReference type="Rhea" id="RHEA-COMP:10505"/>
        <dbReference type="ChEBI" id="CHEBI:15378"/>
        <dbReference type="ChEBI" id="CHEBI:29969"/>
        <dbReference type="ChEBI" id="CHEBI:30616"/>
        <dbReference type="ChEBI" id="CHEBI:33019"/>
        <dbReference type="ChEBI" id="CHEBI:57586"/>
        <dbReference type="ChEBI" id="CHEBI:83144"/>
        <dbReference type="ChEBI" id="CHEBI:456215"/>
        <dbReference type="EC" id="6.3.4.15"/>
    </reaction>
</comment>
<dbReference type="NCBIfam" id="TIGR00121">
    <property type="entry name" value="birA_ligase"/>
    <property type="match status" value="1"/>
</dbReference>
<organism evidence="8 9">
    <name type="scientific">Bradyrhizobium japonicum</name>
    <dbReference type="NCBI Taxonomy" id="375"/>
    <lineage>
        <taxon>Bacteria</taxon>
        <taxon>Pseudomonadati</taxon>
        <taxon>Pseudomonadota</taxon>
        <taxon>Alphaproteobacteria</taxon>
        <taxon>Hyphomicrobiales</taxon>
        <taxon>Nitrobacteraceae</taxon>
        <taxon>Bradyrhizobium</taxon>
    </lineage>
</organism>
<dbReference type="GO" id="GO:0004077">
    <property type="term" value="F:biotin--[biotin carboxyl-carrier protein] ligase activity"/>
    <property type="evidence" value="ECO:0007669"/>
    <property type="project" value="UniProtKB-EC"/>
</dbReference>
<dbReference type="InterPro" id="IPR004143">
    <property type="entry name" value="BPL_LPL_catalytic"/>
</dbReference>
<evidence type="ECO:0000256" key="2">
    <source>
        <dbReference type="ARBA" id="ARBA00022741"/>
    </source>
</evidence>
<evidence type="ECO:0000256" key="3">
    <source>
        <dbReference type="ARBA" id="ARBA00022840"/>
    </source>
</evidence>
<dbReference type="Proteomes" id="UP000030377">
    <property type="component" value="Unassembled WGS sequence"/>
</dbReference>
<dbReference type="InterPro" id="IPR045864">
    <property type="entry name" value="aa-tRNA-synth_II/BPL/LPL"/>
</dbReference>
<comment type="caution">
    <text evidence="8">The sequence shown here is derived from an EMBL/GenBank/DDBJ whole genome shotgun (WGS) entry which is preliminary data.</text>
</comment>
<evidence type="ECO:0000256" key="5">
    <source>
        <dbReference type="ARBA" id="ARBA00024227"/>
    </source>
</evidence>
<evidence type="ECO:0000256" key="6">
    <source>
        <dbReference type="ARBA" id="ARBA00047846"/>
    </source>
</evidence>
<dbReference type="PROSITE" id="PS51733">
    <property type="entry name" value="BPL_LPL_CATALYTIC"/>
    <property type="match status" value="1"/>
</dbReference>
<keyword evidence="2" id="KW-0547">Nucleotide-binding</keyword>
<sequence>MGFALGPRALSAGYKLAAFERTGSTNTDAIERARAGEPGPMWFVTSDQTAGRGRRQRAWIAPKGNLAASVLEVLDIAPAVAATIGFAAGLAEEAALEKVSLEAALRLGPDRPRYALKWPNDVLAGGKKLVGIGLEAEAVGDRLAVVVGIGTNVVAAPEGTPTPAVSLAALGVQISAEELFSALSDAWVEFLGIWDNGRGFAEIRKLWLARAGGLGERVAINTGTMTLEGIFDTIDDTGCLIVRTVDGRRLPVAAGEVFFGSAASVGAA</sequence>
<gene>
    <name evidence="8" type="ORF">MA20_37260</name>
</gene>
<dbReference type="STRING" id="375.BKD09_RS24945"/>
<dbReference type="GO" id="GO:0005737">
    <property type="term" value="C:cytoplasm"/>
    <property type="evidence" value="ECO:0007669"/>
    <property type="project" value="TreeGrafter"/>
</dbReference>
<dbReference type="Gene3D" id="2.30.30.100">
    <property type="match status" value="1"/>
</dbReference>
<dbReference type="InterPro" id="IPR004408">
    <property type="entry name" value="Biotin_CoA_COase_ligase"/>
</dbReference>
<dbReference type="RefSeq" id="WP_028155941.1">
    <property type="nucleotide sequence ID" value="NZ_JANUDC010000001.1"/>
</dbReference>
<dbReference type="GO" id="GO:0005524">
    <property type="term" value="F:ATP binding"/>
    <property type="evidence" value="ECO:0007669"/>
    <property type="project" value="UniProtKB-KW"/>
</dbReference>
<dbReference type="PANTHER" id="PTHR12835:SF5">
    <property type="entry name" value="BIOTIN--PROTEIN LIGASE"/>
    <property type="match status" value="1"/>
</dbReference>
<dbReference type="SUPFAM" id="SSF55681">
    <property type="entry name" value="Class II aaRS and biotin synthetases"/>
    <property type="match status" value="1"/>
</dbReference>
<dbReference type="InterPro" id="IPR003142">
    <property type="entry name" value="BPL_C"/>
</dbReference>
<dbReference type="CDD" id="cd16442">
    <property type="entry name" value="BPL"/>
    <property type="match status" value="1"/>
</dbReference>
<dbReference type="EMBL" id="JRPN01000028">
    <property type="protein sequence ID" value="KGT74992.1"/>
    <property type="molecule type" value="Genomic_DNA"/>
</dbReference>
<name>A0A0A3XKU1_BRAJP</name>
<reference evidence="8 9" key="1">
    <citation type="submission" date="2014-09" db="EMBL/GenBank/DDBJ databases">
        <title>Draft genome of Bradyrhizobium japonicum Is-34.</title>
        <authorList>
            <person name="Tsurumaru H."/>
            <person name="Yamakawa T."/>
            <person name="Hashimoto S."/>
            <person name="Okizaki K."/>
            <person name="Kanesaki Y."/>
            <person name="Yoshikawa H."/>
            <person name="Yajima S."/>
        </authorList>
    </citation>
    <scope>NUCLEOTIDE SEQUENCE [LARGE SCALE GENOMIC DNA]</scope>
    <source>
        <strain evidence="8 9">Is-34</strain>
    </source>
</reference>
<evidence type="ECO:0000256" key="1">
    <source>
        <dbReference type="ARBA" id="ARBA00022598"/>
    </source>
</evidence>
<dbReference type="Pfam" id="PF03099">
    <property type="entry name" value="BPL_LplA_LipB"/>
    <property type="match status" value="1"/>
</dbReference>
<proteinExistence type="predicted"/>
<evidence type="ECO:0000256" key="4">
    <source>
        <dbReference type="ARBA" id="ARBA00023267"/>
    </source>
</evidence>
<keyword evidence="4" id="KW-0092">Biotin</keyword>
<evidence type="ECO:0000313" key="9">
    <source>
        <dbReference type="Proteomes" id="UP000030377"/>
    </source>
</evidence>
<dbReference type="eggNOG" id="COG0340">
    <property type="taxonomic scope" value="Bacteria"/>
</dbReference>
<evidence type="ECO:0000259" key="7">
    <source>
        <dbReference type="PROSITE" id="PS51733"/>
    </source>
</evidence>
<dbReference type="PANTHER" id="PTHR12835">
    <property type="entry name" value="BIOTIN PROTEIN LIGASE"/>
    <property type="match status" value="1"/>
</dbReference>
<dbReference type="AlphaFoldDB" id="A0A0A3XKU1"/>
<feature type="domain" description="BPL/LPL catalytic" evidence="7">
    <location>
        <begin position="1"/>
        <end position="195"/>
    </location>
</feature>
<dbReference type="EC" id="6.3.4.15" evidence="5"/>
<protein>
    <recommendedName>
        <fullName evidence="5">biotin--[biotin carboxyl-carrier protein] ligase</fullName>
        <ecNumber evidence="5">6.3.4.15</ecNumber>
    </recommendedName>
</protein>
<keyword evidence="1" id="KW-0436">Ligase</keyword>